<dbReference type="PRINTS" id="PR00260">
    <property type="entry name" value="CHEMTRNSDUCR"/>
</dbReference>
<evidence type="ECO:0000259" key="7">
    <source>
        <dbReference type="PROSITE" id="PS50885"/>
    </source>
</evidence>
<dbReference type="Pfam" id="PF00672">
    <property type="entry name" value="HAMP"/>
    <property type="match status" value="1"/>
</dbReference>
<feature type="transmembrane region" description="Helical" evidence="5">
    <location>
        <begin position="12"/>
        <end position="33"/>
    </location>
</feature>
<comment type="similarity">
    <text evidence="2">Belongs to the methyl-accepting chemotaxis (MCP) protein family.</text>
</comment>
<keyword evidence="1 3" id="KW-0807">Transducer</keyword>
<dbReference type="SMART" id="SM00283">
    <property type="entry name" value="MA"/>
    <property type="match status" value="1"/>
</dbReference>
<dbReference type="GO" id="GO:0016020">
    <property type="term" value="C:membrane"/>
    <property type="evidence" value="ECO:0007669"/>
    <property type="project" value="InterPro"/>
</dbReference>
<dbReference type="GO" id="GO:0006935">
    <property type="term" value="P:chemotaxis"/>
    <property type="evidence" value="ECO:0007669"/>
    <property type="project" value="InterPro"/>
</dbReference>
<dbReference type="CDD" id="cd06225">
    <property type="entry name" value="HAMP"/>
    <property type="match status" value="1"/>
</dbReference>
<dbReference type="EMBL" id="JABBJJ010000308">
    <property type="protein sequence ID" value="NMO21256.1"/>
    <property type="molecule type" value="Genomic_DNA"/>
</dbReference>
<keyword evidence="5" id="KW-0472">Membrane</keyword>
<keyword evidence="4" id="KW-0175">Coiled coil</keyword>
<proteinExistence type="inferred from homology"/>
<dbReference type="PROSITE" id="PS50885">
    <property type="entry name" value="HAMP"/>
    <property type="match status" value="1"/>
</dbReference>
<name>A0A848LTZ4_9BACT</name>
<dbReference type="Gene3D" id="6.10.340.10">
    <property type="match status" value="1"/>
</dbReference>
<dbReference type="GO" id="GO:0004888">
    <property type="term" value="F:transmembrane signaling receptor activity"/>
    <property type="evidence" value="ECO:0007669"/>
    <property type="project" value="InterPro"/>
</dbReference>
<feature type="domain" description="HAMP" evidence="7">
    <location>
        <begin position="185"/>
        <end position="237"/>
    </location>
</feature>
<dbReference type="Pfam" id="PF00015">
    <property type="entry name" value="MCPsignal"/>
    <property type="match status" value="1"/>
</dbReference>
<dbReference type="Proteomes" id="UP000518300">
    <property type="component" value="Unassembled WGS sequence"/>
</dbReference>
<dbReference type="GO" id="GO:0007165">
    <property type="term" value="P:signal transduction"/>
    <property type="evidence" value="ECO:0007669"/>
    <property type="project" value="UniProtKB-KW"/>
</dbReference>
<dbReference type="SUPFAM" id="SSF58104">
    <property type="entry name" value="Methyl-accepting chemotaxis protein (MCP) signaling domain"/>
    <property type="match status" value="3"/>
</dbReference>
<sequence length="682" mass="73912">MAQRFKKPGLRSLLLGSFALVLALILGTLYFVVPSRVEAYLEGRLLAHGEARAEQVARELAAHPDAALAASLERLHAADDDFDVIAVLAQDGRVVVTHPPAPPWFEQELAERPPGTPLERFRFANGDVAVARRVSLRESGEGQVLVVVDFSGLDEVLSSLRLLVLLAFGIGLALFLIVAFFISRAFILVPLDAMMSMARRLAEADLTGRVEVGTRDELGQLAEALNRIAQSWRDTLGRVRGVSDVVAGVVEQIHRTGTTVSSGASTVQARVEETSSSMVEMMASLRGIAENVEVLYQSAEESSSSIMEMAATNDEVAENVQAMAASVEETTSAIEEMTFSIKEVAKNIQELSASTEETSSAISQMDAAIGQVEANAKETARLSEQVFDDAQTGVESLRKTLTGIDRIKESSRTAAGVIDSLGRRISEIGNILNVIDDVAEQTNLLALNAAIIAAQAGEHGKGFAVVAEEIKDLAERTGASTKEIAELIRSIQDESRNAVVVMNQGVRNVEEAVLLGREAEGALRKINDSTQKSTQMVKAIARATVEQARGSKQVTASIHRISETVQQISKASNEQAKGGEQIMKSAERMKTLTAHVQRSSQEQAHGSKQITRSIESINEMVTHLNRAQKEQTKGSEQVLKAVETIKGVSEHQTRSVRQLEEAIDNLQKQAEILRAEVRRFRV</sequence>
<dbReference type="InterPro" id="IPR004089">
    <property type="entry name" value="MCPsignal_dom"/>
</dbReference>
<keyword evidence="5" id="KW-1133">Transmembrane helix</keyword>
<gene>
    <name evidence="8" type="ORF">HG543_41360</name>
</gene>
<evidence type="ECO:0000313" key="9">
    <source>
        <dbReference type="Proteomes" id="UP000518300"/>
    </source>
</evidence>
<comment type="caution">
    <text evidence="8">The sequence shown here is derived from an EMBL/GenBank/DDBJ whole genome shotgun (WGS) entry which is preliminary data.</text>
</comment>
<dbReference type="InterPro" id="IPR003660">
    <property type="entry name" value="HAMP_dom"/>
</dbReference>
<dbReference type="InterPro" id="IPR004090">
    <property type="entry name" value="Chemotax_Me-accpt_rcpt"/>
</dbReference>
<dbReference type="SMART" id="SM00304">
    <property type="entry name" value="HAMP"/>
    <property type="match status" value="1"/>
</dbReference>
<evidence type="ECO:0000313" key="8">
    <source>
        <dbReference type="EMBL" id="NMO21256.1"/>
    </source>
</evidence>
<dbReference type="Gene3D" id="1.10.287.950">
    <property type="entry name" value="Methyl-accepting chemotaxis protein"/>
    <property type="match status" value="1"/>
</dbReference>
<dbReference type="PANTHER" id="PTHR32089">
    <property type="entry name" value="METHYL-ACCEPTING CHEMOTAXIS PROTEIN MCPB"/>
    <property type="match status" value="1"/>
</dbReference>
<feature type="coiled-coil region" evidence="4">
    <location>
        <begin position="649"/>
        <end position="676"/>
    </location>
</feature>
<feature type="domain" description="Methyl-accepting transducer" evidence="6">
    <location>
        <begin position="326"/>
        <end position="562"/>
    </location>
</feature>
<reference evidence="8 9" key="1">
    <citation type="submission" date="2020-04" db="EMBL/GenBank/DDBJ databases">
        <title>Draft genome of Pyxidicoccus fallax type strain.</title>
        <authorList>
            <person name="Whitworth D.E."/>
        </authorList>
    </citation>
    <scope>NUCLEOTIDE SEQUENCE [LARGE SCALE GENOMIC DNA]</scope>
    <source>
        <strain evidence="8 9">DSM 14698</strain>
    </source>
</reference>
<organism evidence="8 9">
    <name type="scientific">Pyxidicoccus fallax</name>
    <dbReference type="NCBI Taxonomy" id="394095"/>
    <lineage>
        <taxon>Bacteria</taxon>
        <taxon>Pseudomonadati</taxon>
        <taxon>Myxococcota</taxon>
        <taxon>Myxococcia</taxon>
        <taxon>Myxococcales</taxon>
        <taxon>Cystobacterineae</taxon>
        <taxon>Myxococcaceae</taxon>
        <taxon>Pyxidicoccus</taxon>
    </lineage>
</organism>
<evidence type="ECO:0000256" key="3">
    <source>
        <dbReference type="PROSITE-ProRule" id="PRU00284"/>
    </source>
</evidence>
<evidence type="ECO:0000259" key="6">
    <source>
        <dbReference type="PROSITE" id="PS50111"/>
    </source>
</evidence>
<dbReference type="PROSITE" id="PS50111">
    <property type="entry name" value="CHEMOTAXIS_TRANSDUC_2"/>
    <property type="match status" value="1"/>
</dbReference>
<keyword evidence="9" id="KW-1185">Reference proteome</keyword>
<dbReference type="AlphaFoldDB" id="A0A848LTZ4"/>
<feature type="transmembrane region" description="Helical" evidence="5">
    <location>
        <begin position="162"/>
        <end position="191"/>
    </location>
</feature>
<evidence type="ECO:0000256" key="5">
    <source>
        <dbReference type="SAM" id="Phobius"/>
    </source>
</evidence>
<keyword evidence="5" id="KW-0812">Transmembrane</keyword>
<accession>A0A848LTZ4</accession>
<dbReference type="RefSeq" id="WP_169350449.1">
    <property type="nucleotide sequence ID" value="NZ_JABBJJ010000308.1"/>
</dbReference>
<protein>
    <submittedName>
        <fullName evidence="8">HAMP domain-containing protein</fullName>
    </submittedName>
</protein>
<evidence type="ECO:0000256" key="2">
    <source>
        <dbReference type="ARBA" id="ARBA00029447"/>
    </source>
</evidence>
<evidence type="ECO:0000256" key="1">
    <source>
        <dbReference type="ARBA" id="ARBA00023224"/>
    </source>
</evidence>
<evidence type="ECO:0000256" key="4">
    <source>
        <dbReference type="SAM" id="Coils"/>
    </source>
</evidence>
<dbReference type="PANTHER" id="PTHR32089:SF112">
    <property type="entry name" value="LYSOZYME-LIKE PROTEIN-RELATED"/>
    <property type="match status" value="1"/>
</dbReference>